<proteinExistence type="predicted"/>
<dbReference type="PANTHER" id="PTHR23305:SF18">
    <property type="entry name" value="OBG-TYPE G DOMAIN-CONTAINING PROTEIN"/>
    <property type="match status" value="1"/>
</dbReference>
<sequence>MATRLCRAFSGAPLSASRSLLHRVVITSTPSPMRPGHGSRAFRTTTVASLQAGIVGLPNVGKAREWLESLGVTDGGLSSLVRATYATLGLQTYFTTGEKETRAWTIRAGMTAPQAASVIHTDFEKGFIRAETIAFSDYVKFKGYAGAKEAGALRLEGKEYVVAEGDVLLFRFNV</sequence>
<feature type="domain" description="TGS" evidence="3">
    <location>
        <begin position="89"/>
        <end position="172"/>
    </location>
</feature>
<evidence type="ECO:0000256" key="2">
    <source>
        <dbReference type="ARBA" id="ARBA00022840"/>
    </source>
</evidence>
<dbReference type="Pfam" id="PF06071">
    <property type="entry name" value="YchF-GTPase_C"/>
    <property type="match status" value="1"/>
</dbReference>
<name>A0A2J7ZSB1_9CHLO</name>
<accession>A0A2J7ZSB1</accession>
<reference evidence="4 5" key="1">
    <citation type="journal article" date="2017" name="Mol. Biol. Evol.">
        <title>The 4-celled Tetrabaena socialis nuclear genome reveals the essential components for genetic control of cell number at the origin of multicellularity in the volvocine lineage.</title>
        <authorList>
            <person name="Featherston J."/>
            <person name="Arakaki Y."/>
            <person name="Hanschen E.R."/>
            <person name="Ferris P.J."/>
            <person name="Michod R.E."/>
            <person name="Olson B.J.S.C."/>
            <person name="Nozaki H."/>
            <person name="Durand P.M."/>
        </authorList>
    </citation>
    <scope>NUCLEOTIDE SEQUENCE [LARGE SCALE GENOMIC DNA]</scope>
    <source>
        <strain evidence="4 5">NIES-571</strain>
    </source>
</reference>
<dbReference type="SUPFAM" id="SSF81271">
    <property type="entry name" value="TGS-like"/>
    <property type="match status" value="1"/>
</dbReference>
<keyword evidence="2" id="KW-0067">ATP-binding</keyword>
<keyword evidence="1" id="KW-0547">Nucleotide-binding</keyword>
<dbReference type="Proteomes" id="UP000236333">
    <property type="component" value="Unassembled WGS sequence"/>
</dbReference>
<dbReference type="Gene3D" id="3.40.50.300">
    <property type="entry name" value="P-loop containing nucleotide triphosphate hydrolases"/>
    <property type="match status" value="1"/>
</dbReference>
<comment type="caution">
    <text evidence="4">The sequence shown here is derived from an EMBL/GenBank/DDBJ whole genome shotgun (WGS) entry which is preliminary data.</text>
</comment>
<dbReference type="InterPro" id="IPR027417">
    <property type="entry name" value="P-loop_NTPase"/>
</dbReference>
<gene>
    <name evidence="4" type="ORF">TSOC_010816</name>
</gene>
<dbReference type="EMBL" id="PGGS01000540">
    <property type="protein sequence ID" value="PNH03161.1"/>
    <property type="molecule type" value="Genomic_DNA"/>
</dbReference>
<evidence type="ECO:0000313" key="4">
    <source>
        <dbReference type="EMBL" id="PNH03161.1"/>
    </source>
</evidence>
<protein>
    <submittedName>
        <fullName evidence="4">GTP-dependent nucleic acid-binding protein EngD</fullName>
    </submittedName>
</protein>
<dbReference type="InterPro" id="IPR012676">
    <property type="entry name" value="TGS-like"/>
</dbReference>
<evidence type="ECO:0000313" key="5">
    <source>
        <dbReference type="Proteomes" id="UP000236333"/>
    </source>
</evidence>
<organism evidence="4 5">
    <name type="scientific">Tetrabaena socialis</name>
    <dbReference type="NCBI Taxonomy" id="47790"/>
    <lineage>
        <taxon>Eukaryota</taxon>
        <taxon>Viridiplantae</taxon>
        <taxon>Chlorophyta</taxon>
        <taxon>core chlorophytes</taxon>
        <taxon>Chlorophyceae</taxon>
        <taxon>CS clade</taxon>
        <taxon>Chlamydomonadales</taxon>
        <taxon>Tetrabaenaceae</taxon>
        <taxon>Tetrabaena</taxon>
    </lineage>
</organism>
<dbReference type="GO" id="GO:0005524">
    <property type="term" value="F:ATP binding"/>
    <property type="evidence" value="ECO:0007669"/>
    <property type="project" value="UniProtKB-KW"/>
</dbReference>
<dbReference type="AlphaFoldDB" id="A0A2J7ZSB1"/>
<dbReference type="GO" id="GO:0016887">
    <property type="term" value="F:ATP hydrolysis activity"/>
    <property type="evidence" value="ECO:0007669"/>
    <property type="project" value="TreeGrafter"/>
</dbReference>
<dbReference type="GO" id="GO:0005737">
    <property type="term" value="C:cytoplasm"/>
    <property type="evidence" value="ECO:0007669"/>
    <property type="project" value="TreeGrafter"/>
</dbReference>
<dbReference type="InterPro" id="IPR013029">
    <property type="entry name" value="YchF_C"/>
</dbReference>
<evidence type="ECO:0000256" key="1">
    <source>
        <dbReference type="ARBA" id="ARBA00022741"/>
    </source>
</evidence>
<dbReference type="CDD" id="cd04867">
    <property type="entry name" value="TGS_YchF_OLA1"/>
    <property type="match status" value="1"/>
</dbReference>
<keyword evidence="5" id="KW-1185">Reference proteome</keyword>
<evidence type="ECO:0000259" key="3">
    <source>
        <dbReference type="PROSITE" id="PS51880"/>
    </source>
</evidence>
<dbReference type="OrthoDB" id="424823at2759"/>
<dbReference type="FunFam" id="3.10.20.30:FF:000001">
    <property type="entry name" value="Ribosome-binding ATPase YchF"/>
    <property type="match status" value="1"/>
</dbReference>
<dbReference type="Gene3D" id="3.10.20.30">
    <property type="match status" value="1"/>
</dbReference>
<dbReference type="InterPro" id="IPR004095">
    <property type="entry name" value="TGS"/>
</dbReference>
<dbReference type="PANTHER" id="PTHR23305">
    <property type="entry name" value="OBG GTPASE FAMILY"/>
    <property type="match status" value="1"/>
</dbReference>
<dbReference type="PROSITE" id="PS51880">
    <property type="entry name" value="TGS"/>
    <property type="match status" value="1"/>
</dbReference>
<dbReference type="InterPro" id="IPR012675">
    <property type="entry name" value="Beta-grasp_dom_sf"/>
</dbReference>